<keyword evidence="3" id="KW-0812">Transmembrane</keyword>
<accession>W6N543</accession>
<reference evidence="8 9" key="1">
    <citation type="journal article" date="2015" name="Genome Announc.">
        <title>Draft Genome Sequence of Clostridium tyrobutyricum Strain DIVETGP, Isolated from Cow's Milk for Grana Padano Production.</title>
        <authorList>
            <person name="Soggiu A."/>
            <person name="Piras C."/>
            <person name="Gaiarsa S."/>
            <person name="Sassera D."/>
            <person name="Roncada P."/>
            <person name="Bendixen E."/>
            <person name="Brasca M."/>
            <person name="Bonizzi L."/>
        </authorList>
    </citation>
    <scope>NUCLEOTIDE SEQUENCE [LARGE SCALE GENOMIC DNA]</scope>
    <source>
        <strain evidence="8 9">DIVETGP</strain>
    </source>
</reference>
<organism evidence="8 9">
    <name type="scientific">Clostridium tyrobutyricum DIVETGP</name>
    <dbReference type="NCBI Taxonomy" id="1408889"/>
    <lineage>
        <taxon>Bacteria</taxon>
        <taxon>Bacillati</taxon>
        <taxon>Bacillota</taxon>
        <taxon>Clostridia</taxon>
        <taxon>Eubacteriales</taxon>
        <taxon>Clostridiaceae</taxon>
        <taxon>Clostridium</taxon>
    </lineage>
</organism>
<dbReference type="Proteomes" id="UP000019482">
    <property type="component" value="Unassembled WGS sequence"/>
</dbReference>
<dbReference type="InterPro" id="IPR024320">
    <property type="entry name" value="LPG_synthase_C"/>
</dbReference>
<dbReference type="EMBL" id="CBXI010000023">
    <property type="protein sequence ID" value="CDL91361.1"/>
    <property type="molecule type" value="Genomic_DNA"/>
</dbReference>
<evidence type="ECO:0000256" key="5">
    <source>
        <dbReference type="ARBA" id="ARBA00023136"/>
    </source>
</evidence>
<comment type="subcellular location">
    <subcellularLocation>
        <location evidence="1">Cell membrane</location>
        <topology evidence="1">Multi-pass membrane protein</topology>
    </subcellularLocation>
</comment>
<dbReference type="PRINTS" id="PR00111">
    <property type="entry name" value="ABHYDROLASE"/>
</dbReference>
<feature type="domain" description="Phosphatidylglycerol lysyltransferase C-terminal" evidence="7">
    <location>
        <begin position="258"/>
        <end position="555"/>
    </location>
</feature>
<comment type="caution">
    <text evidence="8">The sequence shown here is derived from an EMBL/GenBank/DDBJ whole genome shotgun (WGS) entry which is preliminary data.</text>
</comment>
<dbReference type="InterPro" id="IPR000073">
    <property type="entry name" value="AB_hydrolase_1"/>
</dbReference>
<feature type="domain" description="AB hydrolase-1" evidence="6">
    <location>
        <begin position="27"/>
        <end position="163"/>
    </location>
</feature>
<evidence type="ECO:0000256" key="1">
    <source>
        <dbReference type="ARBA" id="ARBA00004651"/>
    </source>
</evidence>
<dbReference type="PANTHER" id="PTHR34697">
    <property type="entry name" value="PHOSPHATIDYLGLYCEROL LYSYLTRANSFERASE"/>
    <property type="match status" value="1"/>
</dbReference>
<dbReference type="InterPro" id="IPR029058">
    <property type="entry name" value="AB_hydrolase_fold"/>
</dbReference>
<dbReference type="InterPro" id="IPR051211">
    <property type="entry name" value="PG_lysyltransferase"/>
</dbReference>
<dbReference type="Pfam" id="PF09924">
    <property type="entry name" value="LPG_synthase_C"/>
    <property type="match status" value="1"/>
</dbReference>
<keyword evidence="4" id="KW-1133">Transmembrane helix</keyword>
<dbReference type="SUPFAM" id="SSF53474">
    <property type="entry name" value="alpha/beta-Hydrolases"/>
    <property type="match status" value="1"/>
</dbReference>
<dbReference type="Pfam" id="PF00561">
    <property type="entry name" value="Abhydrolase_1"/>
    <property type="match status" value="1"/>
</dbReference>
<dbReference type="GO" id="GO:0016755">
    <property type="term" value="F:aminoacyltransferase activity"/>
    <property type="evidence" value="ECO:0007669"/>
    <property type="project" value="TreeGrafter"/>
</dbReference>
<dbReference type="Gene3D" id="3.40.50.1820">
    <property type="entry name" value="alpha/beta hydrolase"/>
    <property type="match status" value="1"/>
</dbReference>
<keyword evidence="2" id="KW-1003">Cell membrane</keyword>
<dbReference type="RefSeq" id="WP_017894614.1">
    <property type="nucleotide sequence ID" value="NZ_CBXI010000023.1"/>
</dbReference>
<evidence type="ECO:0000259" key="6">
    <source>
        <dbReference type="Pfam" id="PF00561"/>
    </source>
</evidence>
<evidence type="ECO:0000313" key="8">
    <source>
        <dbReference type="EMBL" id="CDL91361.1"/>
    </source>
</evidence>
<proteinExistence type="predicted"/>
<evidence type="ECO:0000256" key="2">
    <source>
        <dbReference type="ARBA" id="ARBA00022475"/>
    </source>
</evidence>
<gene>
    <name evidence="8" type="ORF">CTDIVETGP_1431</name>
</gene>
<dbReference type="GO" id="GO:0055091">
    <property type="term" value="P:phospholipid homeostasis"/>
    <property type="evidence" value="ECO:0007669"/>
    <property type="project" value="TreeGrafter"/>
</dbReference>
<evidence type="ECO:0000256" key="4">
    <source>
        <dbReference type="ARBA" id="ARBA00022989"/>
    </source>
</evidence>
<dbReference type="AlphaFoldDB" id="W6N543"/>
<evidence type="ECO:0000256" key="3">
    <source>
        <dbReference type="ARBA" id="ARBA00022692"/>
    </source>
</evidence>
<name>W6N543_CLOTY</name>
<keyword evidence="9" id="KW-1185">Reference proteome</keyword>
<dbReference type="GeneID" id="29420852"/>
<dbReference type="OrthoDB" id="145485at2"/>
<keyword evidence="5" id="KW-0472">Membrane</keyword>
<evidence type="ECO:0000313" key="9">
    <source>
        <dbReference type="Proteomes" id="UP000019482"/>
    </source>
</evidence>
<dbReference type="GO" id="GO:0005886">
    <property type="term" value="C:plasma membrane"/>
    <property type="evidence" value="ECO:0007669"/>
    <property type="project" value="UniProtKB-SubCell"/>
</dbReference>
<protein>
    <submittedName>
        <fullName evidence="8">Menaquinone biosynthesis related protein MenX</fullName>
    </submittedName>
</protein>
<evidence type="ECO:0000259" key="7">
    <source>
        <dbReference type="Pfam" id="PF09924"/>
    </source>
</evidence>
<dbReference type="PANTHER" id="PTHR34697:SF2">
    <property type="entry name" value="PHOSPHATIDYLGLYCEROL LYSYLTRANSFERASE"/>
    <property type="match status" value="1"/>
</dbReference>
<sequence length="586" mass="66987">MIGRNLRKYCSIGDIKLVYYEKGTGDTVLLIHGNSMNSIMMKKMFNYLSKFYHVVAVDSRGHGGSESGKRAYSIELFAEDMVEFCRNKSLNNIIVIGYSDGANVALRIASSYPDLARKMVLISGNYNAQGLKWLIRIPALFIKLIMEIIKKIFPNTRFTLWKINLLLSNYGITEKDLEKINTDILILAAKYDFIYRKHQIEMSRYLKNAHMYVIRGTNHINIIVSRRTFNIIKTFIEREDLIKNNNVIEQSQKDRVRNYVMQYGQNTISYLVLDNDKQYYFGHKVEGIAAFTVVAHVVVCCGDVICQTSNVKCFLLEFISFCEQNRYSLVLIDVSEKFLKIYESMGFEYVKCGEDAMFEFSNWNLKGGKIAKVRAAINHANKLGIDVGEYEPLKCRDENIESEIDGITQLWKKGKHGGLLSFILGGAELETPCDRRYFFARDTSGKMLGFVVFIPFEGGSGYLADVTRRIPGAPQGVIEKIIYKAFMKMKSEGVKWGSMGFAPLVNAGSNGRSFIIGKILNFIYENLNGIYSFKSLYHSKKKYAPTQWESRYIVYHSRIFTPKIGYAIVKAINPQGILSLVRRKKL</sequence>